<sequence>FSSAQETELQTRARIVSNVFKDRHNCILLRLDTHMNDDKGVNPFGFHFELDKDQYDENKKRIRRHKMTQWLALAAAIHHKFGIRHILLITVISLYTLFGGLIFQALESQNEIDNLVRTIDDMDKLMFDFVDEVITITSRDMNDSLKFDILMHKTKIFYTSMLIAEDRYLGSAWHKAENLDLHLQWNLNSAIFYSFTVFTTLGYGSIACTTWVGRWVSMIYACCGIPLMLLTIGDLGELIQRKLCILIDIILAKIRSIRHGGDEECDVEASSSIYSEDSEEEDERLPVWLSVGMLLSYTVLVSVIVYLSDKGEYGEPGIDMESSFYFVFMSITTIGFGDVMPSSVQYQISFIFMFLLGLTLLSIVNSSVYSKLYDVFYTGITSMESKLDAVHAHAYTREGHRLFRSLEPAFSLLVFSFPPSVKVRSRPNIIFTQSSVRRNSDSSLDSLNERSQSTCLPPSKSMEDRRKAIKRVQSAVTRPRVPTYLPSAHNTRMGQSPMEKHMIRKRAPTIGPFGGVEMIRQKRKESHSRSLSPITHKGSI</sequence>
<feature type="domain" description="Potassium channel" evidence="11">
    <location>
        <begin position="184"/>
        <end position="240"/>
    </location>
</feature>
<feature type="compositionally biased region" description="Polar residues" evidence="9">
    <location>
        <begin position="440"/>
        <end position="456"/>
    </location>
</feature>
<comment type="caution">
    <text evidence="12">The sequence shown here is derived from an EMBL/GenBank/DDBJ whole genome shotgun (WGS) entry which is preliminary data.</text>
</comment>
<dbReference type="GO" id="GO:0015271">
    <property type="term" value="F:outward rectifier potassium channel activity"/>
    <property type="evidence" value="ECO:0007669"/>
    <property type="project" value="TreeGrafter"/>
</dbReference>
<feature type="transmembrane region" description="Helical" evidence="10">
    <location>
        <begin position="190"/>
        <end position="208"/>
    </location>
</feature>
<organism evidence="12 13">
    <name type="scientific">Pristionchus fissidentatus</name>
    <dbReference type="NCBI Taxonomy" id="1538716"/>
    <lineage>
        <taxon>Eukaryota</taxon>
        <taxon>Metazoa</taxon>
        <taxon>Ecdysozoa</taxon>
        <taxon>Nematoda</taxon>
        <taxon>Chromadorea</taxon>
        <taxon>Rhabditida</taxon>
        <taxon>Rhabditina</taxon>
        <taxon>Diplogasteromorpha</taxon>
        <taxon>Diplogasteroidea</taxon>
        <taxon>Neodiplogasteridae</taxon>
        <taxon>Pristionchus</taxon>
    </lineage>
</organism>
<keyword evidence="4 10" id="KW-1133">Transmembrane helix</keyword>
<keyword evidence="5 8" id="KW-0406">Ion transport</keyword>
<dbReference type="GO" id="GO:0022841">
    <property type="term" value="F:potassium ion leak channel activity"/>
    <property type="evidence" value="ECO:0007669"/>
    <property type="project" value="TreeGrafter"/>
</dbReference>
<feature type="transmembrane region" description="Helical" evidence="10">
    <location>
        <begin position="215"/>
        <end position="233"/>
    </location>
</feature>
<evidence type="ECO:0000259" key="11">
    <source>
        <dbReference type="Pfam" id="PF07885"/>
    </source>
</evidence>
<dbReference type="Gene3D" id="1.10.287.70">
    <property type="match status" value="1"/>
</dbReference>
<accession>A0AAV5V4D9</accession>
<evidence type="ECO:0000313" key="12">
    <source>
        <dbReference type="EMBL" id="GMT14450.1"/>
    </source>
</evidence>
<dbReference type="Pfam" id="PF07885">
    <property type="entry name" value="Ion_trans_2"/>
    <property type="match status" value="2"/>
</dbReference>
<feature type="transmembrane region" description="Helical" evidence="10">
    <location>
        <begin position="323"/>
        <end position="340"/>
    </location>
</feature>
<evidence type="ECO:0000256" key="5">
    <source>
        <dbReference type="ARBA" id="ARBA00023065"/>
    </source>
</evidence>
<keyword evidence="3 8" id="KW-0812">Transmembrane</keyword>
<dbReference type="InterPro" id="IPR013099">
    <property type="entry name" value="K_chnl_dom"/>
</dbReference>
<feature type="region of interest" description="Disordered" evidence="9">
    <location>
        <begin position="440"/>
        <end position="465"/>
    </location>
</feature>
<feature type="transmembrane region" description="Helical" evidence="10">
    <location>
        <begin position="86"/>
        <end position="106"/>
    </location>
</feature>
<dbReference type="InterPro" id="IPR003280">
    <property type="entry name" value="2pore_dom_K_chnl"/>
</dbReference>
<evidence type="ECO:0000313" key="13">
    <source>
        <dbReference type="Proteomes" id="UP001432322"/>
    </source>
</evidence>
<evidence type="ECO:0000256" key="10">
    <source>
        <dbReference type="SAM" id="Phobius"/>
    </source>
</evidence>
<evidence type="ECO:0000256" key="6">
    <source>
        <dbReference type="ARBA" id="ARBA00023136"/>
    </source>
</evidence>
<dbReference type="PANTHER" id="PTHR11003:SF66">
    <property type="entry name" value="POTASSIUM CHANNEL DOMAIN-CONTAINING PROTEIN"/>
    <property type="match status" value="1"/>
</dbReference>
<evidence type="ECO:0000256" key="3">
    <source>
        <dbReference type="ARBA" id="ARBA00022692"/>
    </source>
</evidence>
<keyword evidence="2 8" id="KW-0813">Transport</keyword>
<feature type="transmembrane region" description="Helical" evidence="10">
    <location>
        <begin position="346"/>
        <end position="364"/>
    </location>
</feature>
<comment type="similarity">
    <text evidence="8">Belongs to the two pore domain potassium channel (TC 1.A.1.8) family.</text>
</comment>
<dbReference type="Proteomes" id="UP001432322">
    <property type="component" value="Unassembled WGS sequence"/>
</dbReference>
<dbReference type="GO" id="GO:0005886">
    <property type="term" value="C:plasma membrane"/>
    <property type="evidence" value="ECO:0007669"/>
    <property type="project" value="TreeGrafter"/>
</dbReference>
<evidence type="ECO:0000256" key="9">
    <source>
        <dbReference type="SAM" id="MobiDB-lite"/>
    </source>
</evidence>
<dbReference type="GO" id="GO:0030322">
    <property type="term" value="P:stabilization of membrane potential"/>
    <property type="evidence" value="ECO:0007669"/>
    <property type="project" value="TreeGrafter"/>
</dbReference>
<evidence type="ECO:0000256" key="2">
    <source>
        <dbReference type="ARBA" id="ARBA00022448"/>
    </source>
</evidence>
<dbReference type="SUPFAM" id="SSF81324">
    <property type="entry name" value="Voltage-gated potassium channels"/>
    <property type="match status" value="2"/>
</dbReference>
<proteinExistence type="inferred from homology"/>
<feature type="transmembrane region" description="Helical" evidence="10">
    <location>
        <begin position="287"/>
        <end position="307"/>
    </location>
</feature>
<feature type="domain" description="Potassium channel" evidence="11">
    <location>
        <begin position="296"/>
        <end position="368"/>
    </location>
</feature>
<dbReference type="AlphaFoldDB" id="A0AAV5V4D9"/>
<evidence type="ECO:0000256" key="1">
    <source>
        <dbReference type="ARBA" id="ARBA00004141"/>
    </source>
</evidence>
<keyword evidence="7 8" id="KW-0407">Ion channel</keyword>
<reference evidence="12" key="1">
    <citation type="submission" date="2023-10" db="EMBL/GenBank/DDBJ databases">
        <title>Genome assembly of Pristionchus species.</title>
        <authorList>
            <person name="Yoshida K."/>
            <person name="Sommer R.J."/>
        </authorList>
    </citation>
    <scope>NUCLEOTIDE SEQUENCE</scope>
    <source>
        <strain evidence="12">RS5133</strain>
    </source>
</reference>
<dbReference type="PRINTS" id="PR01333">
    <property type="entry name" value="2POREKCHANEL"/>
</dbReference>
<protein>
    <recommendedName>
        <fullName evidence="11">Potassium channel domain-containing protein</fullName>
    </recommendedName>
</protein>
<keyword evidence="13" id="KW-1185">Reference proteome</keyword>
<dbReference type="PANTHER" id="PTHR11003">
    <property type="entry name" value="POTASSIUM CHANNEL, SUBFAMILY K"/>
    <property type="match status" value="1"/>
</dbReference>
<evidence type="ECO:0000256" key="8">
    <source>
        <dbReference type="RuleBase" id="RU003857"/>
    </source>
</evidence>
<gene>
    <name evidence="12" type="ORF">PFISCL1PPCAC_5747</name>
</gene>
<evidence type="ECO:0000256" key="7">
    <source>
        <dbReference type="ARBA" id="ARBA00023303"/>
    </source>
</evidence>
<evidence type="ECO:0000256" key="4">
    <source>
        <dbReference type="ARBA" id="ARBA00022989"/>
    </source>
</evidence>
<keyword evidence="6 10" id="KW-0472">Membrane</keyword>
<dbReference type="EMBL" id="BTSY01000002">
    <property type="protein sequence ID" value="GMT14450.1"/>
    <property type="molecule type" value="Genomic_DNA"/>
</dbReference>
<feature type="non-terminal residue" evidence="12">
    <location>
        <position position="1"/>
    </location>
</feature>
<comment type="subcellular location">
    <subcellularLocation>
        <location evidence="1">Membrane</location>
        <topology evidence="1">Multi-pass membrane protein</topology>
    </subcellularLocation>
</comment>
<name>A0AAV5V4D9_9BILA</name>